<organism evidence="1 2">
    <name type="scientific">Gordonia phage Neville</name>
    <dbReference type="NCBI Taxonomy" id="2301693"/>
    <lineage>
        <taxon>Viruses</taxon>
        <taxon>Duplodnaviria</taxon>
        <taxon>Heunggongvirae</taxon>
        <taxon>Uroviricota</taxon>
        <taxon>Caudoviricetes</taxon>
        <taxon>Deeyouvirinae</taxon>
        <taxon>Nevillevirus</taxon>
        <taxon>Nevillevirus neville</taxon>
    </lineage>
</organism>
<gene>
    <name evidence="1" type="primary">123</name>
    <name evidence="1" type="ORF">SEA_NEVILLE_123</name>
</gene>
<sequence length="68" mass="7315">MSDLYVALNAEGESKFVAHPEWSNGKPRIYAYETRGPARAIANKVGGSVVRIRLGQLSSVGVVEAEIV</sequence>
<dbReference type="GeneID" id="70080488"/>
<reference evidence="1 2" key="1">
    <citation type="submission" date="2018-07" db="EMBL/GenBank/DDBJ databases">
        <authorList>
            <person name="Bragdon E."/>
            <person name="Orellana H."/>
            <person name="Sterchele H."/>
            <person name="Molloy S.D."/>
            <person name="Garlena R.A."/>
            <person name="Russell D.A."/>
            <person name="Pope W.H."/>
            <person name="Jacobs-Sera D."/>
            <person name="Hatfull G.F."/>
        </authorList>
    </citation>
    <scope>NUCLEOTIDE SEQUENCE [LARGE SCALE GENOMIC DNA]</scope>
</reference>
<protein>
    <submittedName>
        <fullName evidence="1">Uncharacterized protein</fullName>
    </submittedName>
</protein>
<keyword evidence="2" id="KW-1185">Reference proteome</keyword>
<evidence type="ECO:0000313" key="2">
    <source>
        <dbReference type="Proteomes" id="UP000261731"/>
    </source>
</evidence>
<name>A0A385E166_9CAUD</name>
<dbReference type="RefSeq" id="YP_010245972.1">
    <property type="nucleotide sequence ID" value="NC_060131.1"/>
</dbReference>
<dbReference type="Proteomes" id="UP000261731">
    <property type="component" value="Segment"/>
</dbReference>
<dbReference type="EMBL" id="MH651182">
    <property type="protein sequence ID" value="AXQ64479.1"/>
    <property type="molecule type" value="Genomic_DNA"/>
</dbReference>
<evidence type="ECO:0000313" key="1">
    <source>
        <dbReference type="EMBL" id="AXQ64479.1"/>
    </source>
</evidence>
<dbReference type="KEGG" id="vg:70080488"/>
<proteinExistence type="predicted"/>
<accession>A0A385E166</accession>